<dbReference type="PRINTS" id="PR00080">
    <property type="entry name" value="SDRFAMILY"/>
</dbReference>
<evidence type="ECO:0000313" key="5">
    <source>
        <dbReference type="Proteomes" id="UP000024284"/>
    </source>
</evidence>
<dbReference type="OrthoDB" id="7500984at2"/>
<dbReference type="eggNOG" id="COG1028">
    <property type="taxonomic scope" value="Bacteria"/>
</dbReference>
<dbReference type="InterPro" id="IPR020904">
    <property type="entry name" value="Sc_DH/Rdtase_CS"/>
</dbReference>
<dbReference type="Pfam" id="PF13561">
    <property type="entry name" value="adh_short_C2"/>
    <property type="match status" value="1"/>
</dbReference>
<reference evidence="4" key="1">
    <citation type="submission" date="2014-08" db="EMBL/GenBank/DDBJ databases">
        <title>Draft genome sequences of Sphingobium herbicidovorans.</title>
        <authorList>
            <person name="Gan H.M."/>
            <person name="Gan H.Y."/>
            <person name="Savka M.A."/>
        </authorList>
    </citation>
    <scope>NUCLEOTIDE SEQUENCE [LARGE SCALE GENOMIC DNA]</scope>
    <source>
        <strain evidence="4">NBRC 16415</strain>
    </source>
</reference>
<keyword evidence="5" id="KW-1185">Reference proteome</keyword>
<sequence>MTVSLLGLERKKALIVGGGRGMGEASALLLAQAGCDIAVLDSVLDRAEQVAREVRAIGRAGYPIEADILDEASVQRAVADAEAALGGLDILVTIVGQALFKPLLDVTLEEWDHDQSRNLRYFFVTGRAVAQSMIGRGVPGSLICIGSVDGAVGSPMHAPYGAAKAGLMHLVKSMAAEWGRNGIRANAVAPGSITTPRLPETPASRALMEASVLPIGRPGTTRDVAGAVLFLASGLSEYVTGHTLFVDGGWMAANHFDPRVMATKTSNE</sequence>
<evidence type="ECO:0000256" key="2">
    <source>
        <dbReference type="ARBA" id="ARBA00023002"/>
    </source>
</evidence>
<evidence type="ECO:0000313" key="4">
    <source>
        <dbReference type="EMBL" id="KFG88333.1"/>
    </source>
</evidence>
<dbReference type="Proteomes" id="UP000024284">
    <property type="component" value="Unassembled WGS sequence"/>
</dbReference>
<comment type="caution">
    <text evidence="4">The sequence shown here is derived from an EMBL/GenBank/DDBJ whole genome shotgun (WGS) entry which is preliminary data.</text>
</comment>
<name>A0A086P4L5_SPHHM</name>
<dbReference type="InterPro" id="IPR036291">
    <property type="entry name" value="NAD(P)-bd_dom_sf"/>
</dbReference>
<protein>
    <submittedName>
        <fullName evidence="4">3-oxoacyl-(Acyl-carrier-protein) reductase</fullName>
    </submittedName>
</protein>
<proteinExistence type="inferred from homology"/>
<dbReference type="PATRIC" id="fig|1219045.3.peg.3975"/>
<dbReference type="AlphaFoldDB" id="A0A086P4L5"/>
<dbReference type="PANTHER" id="PTHR42760">
    <property type="entry name" value="SHORT-CHAIN DEHYDROGENASES/REDUCTASES FAMILY MEMBER"/>
    <property type="match status" value="1"/>
</dbReference>
<organism evidence="4 5">
    <name type="scientific">Sphingobium herbicidovorans (strain ATCC 700291 / DSM 11019 / CCUG 56400 / KCTC 2939 / LMG 18315 / NBRC 16415 / MH)</name>
    <name type="common">Sphingomonas herbicidovorans</name>
    <dbReference type="NCBI Taxonomy" id="1219045"/>
    <lineage>
        <taxon>Bacteria</taxon>
        <taxon>Pseudomonadati</taxon>
        <taxon>Pseudomonadota</taxon>
        <taxon>Alphaproteobacteria</taxon>
        <taxon>Sphingomonadales</taxon>
        <taxon>Sphingomonadaceae</taxon>
        <taxon>Sphingobium</taxon>
    </lineage>
</organism>
<dbReference type="PROSITE" id="PS00061">
    <property type="entry name" value="ADH_SHORT"/>
    <property type="match status" value="1"/>
</dbReference>
<dbReference type="PANTHER" id="PTHR42760:SF133">
    <property type="entry name" value="3-OXOACYL-[ACYL-CARRIER-PROTEIN] REDUCTASE"/>
    <property type="match status" value="1"/>
</dbReference>
<comment type="similarity">
    <text evidence="1">Belongs to the short-chain dehydrogenases/reductases (SDR) family.</text>
</comment>
<evidence type="ECO:0000256" key="3">
    <source>
        <dbReference type="ARBA" id="ARBA00051383"/>
    </source>
</evidence>
<comment type="catalytic activity">
    <reaction evidence="3">
        <text>2,5-dichlorocyclohexa-2,5-dien-1,4-diol + NAD(+) = 2,5-dichlorohydroquinone + NADH + H(+)</text>
        <dbReference type="Rhea" id="RHEA:15741"/>
        <dbReference type="ChEBI" id="CHEBI:15378"/>
        <dbReference type="ChEBI" id="CHEBI:27545"/>
        <dbReference type="ChEBI" id="CHEBI:28975"/>
        <dbReference type="ChEBI" id="CHEBI:57540"/>
        <dbReference type="ChEBI" id="CHEBI:57945"/>
    </reaction>
</comment>
<keyword evidence="2" id="KW-0560">Oxidoreductase</keyword>
<dbReference type="EMBL" id="JFZA02000062">
    <property type="protein sequence ID" value="KFG88333.1"/>
    <property type="molecule type" value="Genomic_DNA"/>
</dbReference>
<dbReference type="RefSeq" id="WP_051908628.1">
    <property type="nucleotide sequence ID" value="NZ_BCZD01000016.1"/>
</dbReference>
<gene>
    <name evidence="4" type="primary">fabG</name>
    <name evidence="4" type="ORF">BV98_003916</name>
</gene>
<evidence type="ECO:0000256" key="1">
    <source>
        <dbReference type="ARBA" id="ARBA00006484"/>
    </source>
</evidence>
<dbReference type="CDD" id="cd05233">
    <property type="entry name" value="SDR_c"/>
    <property type="match status" value="1"/>
</dbReference>
<dbReference type="FunFam" id="3.40.50.720:FF:000084">
    <property type="entry name" value="Short-chain dehydrogenase reductase"/>
    <property type="match status" value="1"/>
</dbReference>
<dbReference type="InterPro" id="IPR002347">
    <property type="entry name" value="SDR_fam"/>
</dbReference>
<dbReference type="STRING" id="76947.GCA_002080435_03840"/>
<dbReference type="PRINTS" id="PR00081">
    <property type="entry name" value="GDHRDH"/>
</dbReference>
<dbReference type="SUPFAM" id="SSF51735">
    <property type="entry name" value="NAD(P)-binding Rossmann-fold domains"/>
    <property type="match status" value="1"/>
</dbReference>
<dbReference type="GO" id="GO:0016616">
    <property type="term" value="F:oxidoreductase activity, acting on the CH-OH group of donors, NAD or NADP as acceptor"/>
    <property type="evidence" value="ECO:0007669"/>
    <property type="project" value="TreeGrafter"/>
</dbReference>
<accession>A0A086P4L5</accession>
<dbReference type="Gene3D" id="3.40.50.720">
    <property type="entry name" value="NAD(P)-binding Rossmann-like Domain"/>
    <property type="match status" value="1"/>
</dbReference>